<feature type="compositionally biased region" description="Low complexity" evidence="6">
    <location>
        <begin position="230"/>
        <end position="247"/>
    </location>
</feature>
<feature type="region of interest" description="Disordered" evidence="6">
    <location>
        <begin position="165"/>
        <end position="205"/>
    </location>
</feature>
<comment type="similarity">
    <text evidence="2">Belongs to the DCP1 family.</text>
</comment>
<dbReference type="GO" id="GO:0000932">
    <property type="term" value="C:P-body"/>
    <property type="evidence" value="ECO:0007669"/>
    <property type="project" value="TreeGrafter"/>
</dbReference>
<feature type="compositionally biased region" description="Polar residues" evidence="6">
    <location>
        <begin position="171"/>
        <end position="183"/>
    </location>
</feature>
<feature type="compositionally biased region" description="Polar residues" evidence="6">
    <location>
        <begin position="248"/>
        <end position="258"/>
    </location>
</feature>
<dbReference type="SUPFAM" id="SSF50729">
    <property type="entry name" value="PH domain-like"/>
    <property type="match status" value="1"/>
</dbReference>
<dbReference type="CDD" id="cd09804">
    <property type="entry name" value="Dcp1"/>
    <property type="match status" value="1"/>
</dbReference>
<dbReference type="AlphaFoldDB" id="A0A6S7GS75"/>
<comment type="caution">
    <text evidence="7">The sequence shown here is derived from an EMBL/GenBank/DDBJ whole genome shotgun (WGS) entry which is preliminary data.</text>
</comment>
<dbReference type="Gene3D" id="6.10.140.2030">
    <property type="match status" value="1"/>
</dbReference>
<dbReference type="GO" id="GO:0000290">
    <property type="term" value="P:deadenylation-dependent decapping of nuclear-transcribed mRNA"/>
    <property type="evidence" value="ECO:0007669"/>
    <property type="project" value="InterPro"/>
</dbReference>
<evidence type="ECO:0000256" key="3">
    <source>
        <dbReference type="ARBA" id="ARBA00022490"/>
    </source>
</evidence>
<dbReference type="Pfam" id="PF16741">
    <property type="entry name" value="mRNA_decap_C"/>
    <property type="match status" value="1"/>
</dbReference>
<proteinExistence type="inferred from homology"/>
<feature type="region of interest" description="Disordered" evidence="6">
    <location>
        <begin position="228"/>
        <end position="312"/>
    </location>
</feature>
<evidence type="ECO:0000256" key="5">
    <source>
        <dbReference type="ARBA" id="ARBA00023161"/>
    </source>
</evidence>
<protein>
    <submittedName>
        <fullName evidence="7">mRNA-decapping enzyme 1A</fullName>
    </submittedName>
</protein>
<dbReference type="Pfam" id="PF06058">
    <property type="entry name" value="DCP1"/>
    <property type="match status" value="1"/>
</dbReference>
<reference evidence="7" key="1">
    <citation type="submission" date="2020-04" db="EMBL/GenBank/DDBJ databases">
        <authorList>
            <person name="Alioto T."/>
            <person name="Alioto T."/>
            <person name="Gomez Garrido J."/>
        </authorList>
    </citation>
    <scope>NUCLEOTIDE SEQUENCE</scope>
    <source>
        <strain evidence="7">A484AB</strain>
    </source>
</reference>
<dbReference type="EMBL" id="CACRXK020002504">
    <property type="protein sequence ID" value="CAB3994633.1"/>
    <property type="molecule type" value="Genomic_DNA"/>
</dbReference>
<evidence type="ECO:0000313" key="7">
    <source>
        <dbReference type="EMBL" id="CAB3994633.1"/>
    </source>
</evidence>
<dbReference type="Gene3D" id="2.30.29.30">
    <property type="entry name" value="Pleckstrin-homology domain (PH domain)/Phosphotyrosine-binding domain (PTB)"/>
    <property type="match status" value="1"/>
</dbReference>
<keyword evidence="4" id="KW-0507">mRNA processing</keyword>
<name>A0A6S7GS75_PARCT</name>
<keyword evidence="5" id="KW-0866">Nonsense-mediated mRNA decay</keyword>
<gene>
    <name evidence="7" type="ORF">PACLA_8A033275</name>
</gene>
<evidence type="ECO:0000313" key="8">
    <source>
        <dbReference type="Proteomes" id="UP001152795"/>
    </source>
</evidence>
<keyword evidence="8" id="KW-1185">Reference proteome</keyword>
<accession>A0A6S7GS75</accession>
<dbReference type="PANTHER" id="PTHR16290">
    <property type="entry name" value="TRANSCRIPTION FACTOR SMIF DECAPPING ENZYME DCP1"/>
    <property type="match status" value="1"/>
</dbReference>
<dbReference type="GO" id="GO:0003729">
    <property type="term" value="F:mRNA binding"/>
    <property type="evidence" value="ECO:0007669"/>
    <property type="project" value="TreeGrafter"/>
</dbReference>
<dbReference type="InterPro" id="IPR011993">
    <property type="entry name" value="PH-like_dom_sf"/>
</dbReference>
<evidence type="ECO:0000256" key="1">
    <source>
        <dbReference type="ARBA" id="ARBA00004496"/>
    </source>
</evidence>
<dbReference type="GO" id="GO:0031087">
    <property type="term" value="P:deadenylation-independent decapping of nuclear-transcribed mRNA"/>
    <property type="evidence" value="ECO:0007669"/>
    <property type="project" value="TreeGrafter"/>
</dbReference>
<feature type="compositionally biased region" description="Polar residues" evidence="6">
    <location>
        <begin position="298"/>
        <end position="309"/>
    </location>
</feature>
<dbReference type="InterPro" id="IPR031953">
    <property type="entry name" value="mRNA_decap_C"/>
</dbReference>
<sequence length="371" mass="41526">MEGAAANKLVDQELKINLAALRKSDRFVLDILETSAQVALYKFDPVKQEWEKTEVEGSLFLYRRSTLPKFALMIMNRLNRENLNETITKEMEFKVQKPFLLYKNSSMDILGIWFNNTEKCSKVGEQITRLYASPPPPQLKTEEKGPSILELFASAQRKYDDENKVYENGVGDSSSSSQPQNIHRNGEKTRSMSLTAVPPTRSSPSCLLPAAVENEETQSQALRDPCIVKSSPLRPSPNLLSRSLPNNAKKTTQRQLFTQEVPPTVPNQFPSEKFPFPSAPSQNASSTKIASSKPVVTKQRSSTDLSTGATPLMSPMAFKTTKSQSNAPKDTNVETPVLTKEQLQETLIALLERDSDFIDKIHSAYLKNINR</sequence>
<feature type="compositionally biased region" description="Polar residues" evidence="6">
    <location>
        <begin position="279"/>
        <end position="290"/>
    </location>
</feature>
<dbReference type="GO" id="GO:0008047">
    <property type="term" value="F:enzyme activator activity"/>
    <property type="evidence" value="ECO:0007669"/>
    <property type="project" value="InterPro"/>
</dbReference>
<dbReference type="Proteomes" id="UP001152795">
    <property type="component" value="Unassembled WGS sequence"/>
</dbReference>
<dbReference type="PANTHER" id="PTHR16290:SF0">
    <property type="entry name" value="DECAPPING PROTEIN 1, ISOFORM A"/>
    <property type="match status" value="1"/>
</dbReference>
<dbReference type="OrthoDB" id="440673at2759"/>
<evidence type="ECO:0000256" key="2">
    <source>
        <dbReference type="ARBA" id="ARBA00008778"/>
    </source>
</evidence>
<evidence type="ECO:0000256" key="6">
    <source>
        <dbReference type="SAM" id="MobiDB-lite"/>
    </source>
</evidence>
<organism evidence="7 8">
    <name type="scientific">Paramuricea clavata</name>
    <name type="common">Red gorgonian</name>
    <name type="synonym">Violescent sea-whip</name>
    <dbReference type="NCBI Taxonomy" id="317549"/>
    <lineage>
        <taxon>Eukaryota</taxon>
        <taxon>Metazoa</taxon>
        <taxon>Cnidaria</taxon>
        <taxon>Anthozoa</taxon>
        <taxon>Octocorallia</taxon>
        <taxon>Malacalcyonacea</taxon>
        <taxon>Plexauridae</taxon>
        <taxon>Paramuricea</taxon>
    </lineage>
</organism>
<dbReference type="InterPro" id="IPR010334">
    <property type="entry name" value="Dcp1"/>
</dbReference>
<dbReference type="GO" id="GO:0006397">
    <property type="term" value="P:mRNA processing"/>
    <property type="evidence" value="ECO:0007669"/>
    <property type="project" value="UniProtKB-KW"/>
</dbReference>
<dbReference type="GO" id="GO:0000184">
    <property type="term" value="P:nuclear-transcribed mRNA catabolic process, nonsense-mediated decay"/>
    <property type="evidence" value="ECO:0007669"/>
    <property type="project" value="UniProtKB-KW"/>
</dbReference>
<keyword evidence="3" id="KW-0963">Cytoplasm</keyword>
<comment type="subcellular location">
    <subcellularLocation>
        <location evidence="1">Cytoplasm</location>
    </subcellularLocation>
</comment>
<evidence type="ECO:0000256" key="4">
    <source>
        <dbReference type="ARBA" id="ARBA00022664"/>
    </source>
</evidence>